<dbReference type="PANTHER" id="PTHR11895">
    <property type="entry name" value="TRANSAMIDASE"/>
    <property type="match status" value="1"/>
</dbReference>
<dbReference type="RefSeq" id="WP_110792744.1">
    <property type="nucleotide sequence ID" value="NZ_QJRY01000006.1"/>
</dbReference>
<keyword evidence="6" id="KW-1185">Reference proteome</keyword>
<evidence type="ECO:0000256" key="3">
    <source>
        <dbReference type="ARBA" id="ARBA00021874"/>
    </source>
</evidence>
<accession>A0ABX5NNG1</accession>
<comment type="caution">
    <text evidence="5">The sequence shown here is derived from an EMBL/GenBank/DDBJ whole genome shotgun (WGS) entry which is preliminary data.</text>
</comment>
<dbReference type="InterPro" id="IPR020556">
    <property type="entry name" value="Amidase_CS"/>
</dbReference>
<sequence length="393" mass="41197">MINLDGQNGSAAETAFASMLALGADHGLTVAIKDCLDVAGHTTRCGSAAYADAAPALSNSAVVDRLLDAGCRIVGKTRLHEIAYGMTGVNAFEGTPVNPRWPDRIPGGSSSGSAVAVAAGSVDFAIGTDTGGSVRQPAICCGVIGFKPTFGRVDRRGAMPAASSLDCIGPLARSMDMIERAMEIIAPDYRVEMLTSTPRMALLVTDETDDPEMLEAHEALSLAGMVARRVHLADLDAAFRAGMAIIARETLDANRSRLEAGAPFGMDIRLRLEGARAISDAVLAAAEDIRVAFTQSVDDCLSEFDVIVTPALPQAPPLLSEAADPAKVLPLTRYLRPFNLSGHPAIVLPVVTSTGLPSGIQLIARKGADARLCAVARWLCDHHPMFSDLRGES</sequence>
<dbReference type="Pfam" id="PF01425">
    <property type="entry name" value="Amidase"/>
    <property type="match status" value="1"/>
</dbReference>
<dbReference type="SUPFAM" id="SSF75304">
    <property type="entry name" value="Amidase signature (AS) enzymes"/>
    <property type="match status" value="1"/>
</dbReference>
<dbReference type="Gene3D" id="3.90.1300.10">
    <property type="entry name" value="Amidase signature (AS) domain"/>
    <property type="match status" value="1"/>
</dbReference>
<dbReference type="PANTHER" id="PTHR11895:SF7">
    <property type="entry name" value="GLUTAMYL-TRNA(GLN) AMIDOTRANSFERASE SUBUNIT A, MITOCHONDRIAL"/>
    <property type="match status" value="1"/>
</dbReference>
<dbReference type="PROSITE" id="PS00571">
    <property type="entry name" value="AMIDASES"/>
    <property type="match status" value="1"/>
</dbReference>
<dbReference type="InterPro" id="IPR036928">
    <property type="entry name" value="AS_sf"/>
</dbReference>
<dbReference type="InterPro" id="IPR023631">
    <property type="entry name" value="Amidase_dom"/>
</dbReference>
<comment type="similarity">
    <text evidence="2">Belongs to the amidase family.</text>
</comment>
<dbReference type="InterPro" id="IPR000120">
    <property type="entry name" value="Amidase"/>
</dbReference>
<evidence type="ECO:0000313" key="5">
    <source>
        <dbReference type="EMBL" id="PYB71797.1"/>
    </source>
</evidence>
<evidence type="ECO:0000259" key="4">
    <source>
        <dbReference type="Pfam" id="PF01425"/>
    </source>
</evidence>
<feature type="domain" description="Amidase" evidence="4">
    <location>
        <begin position="26"/>
        <end position="373"/>
    </location>
</feature>
<comment type="function">
    <text evidence="1">Hydrolyzes indole-3-acetamide (IAM) into indole-3-acetic acid (IAA).</text>
</comment>
<reference evidence="5 6" key="1">
    <citation type="submission" date="2018-06" db="EMBL/GenBank/DDBJ databases">
        <title>Rhizobium wuzhouense sp. nov., isolated from roots of Oryza officinalis.</title>
        <authorList>
            <person name="Yuan T."/>
        </authorList>
    </citation>
    <scope>NUCLEOTIDE SEQUENCE [LARGE SCALE GENOMIC DNA]</scope>
    <source>
        <strain evidence="5 6">W44</strain>
    </source>
</reference>
<gene>
    <name evidence="5" type="ORF">DMY87_16475</name>
</gene>
<proteinExistence type="inferred from homology"/>
<evidence type="ECO:0000256" key="1">
    <source>
        <dbReference type="ARBA" id="ARBA00003871"/>
    </source>
</evidence>
<protein>
    <recommendedName>
        <fullName evidence="3">Indoleacetamide hydrolase</fullName>
    </recommendedName>
</protein>
<name>A0ABX5NNG1_9HYPH</name>
<organism evidence="5 6">
    <name type="scientific">Rhizobium wuzhouense</name>
    <dbReference type="NCBI Taxonomy" id="1986026"/>
    <lineage>
        <taxon>Bacteria</taxon>
        <taxon>Pseudomonadati</taxon>
        <taxon>Pseudomonadota</taxon>
        <taxon>Alphaproteobacteria</taxon>
        <taxon>Hyphomicrobiales</taxon>
        <taxon>Rhizobiaceae</taxon>
        <taxon>Rhizobium/Agrobacterium group</taxon>
        <taxon>Rhizobium</taxon>
    </lineage>
</organism>
<dbReference type="Proteomes" id="UP000247536">
    <property type="component" value="Unassembled WGS sequence"/>
</dbReference>
<evidence type="ECO:0000256" key="2">
    <source>
        <dbReference type="ARBA" id="ARBA00009199"/>
    </source>
</evidence>
<dbReference type="EMBL" id="QJRY01000006">
    <property type="protein sequence ID" value="PYB71797.1"/>
    <property type="molecule type" value="Genomic_DNA"/>
</dbReference>
<evidence type="ECO:0000313" key="6">
    <source>
        <dbReference type="Proteomes" id="UP000247536"/>
    </source>
</evidence>